<dbReference type="EMBL" id="JAVFWL010000001">
    <property type="protein sequence ID" value="KAK6731018.1"/>
    <property type="molecule type" value="Genomic_DNA"/>
</dbReference>
<name>A0ABR1C052_NECAM</name>
<evidence type="ECO:0000313" key="1">
    <source>
        <dbReference type="EMBL" id="KAK6731018.1"/>
    </source>
</evidence>
<keyword evidence="2" id="KW-1185">Reference proteome</keyword>
<protein>
    <submittedName>
        <fullName evidence="1">Uncharacterized protein</fullName>
    </submittedName>
</protein>
<evidence type="ECO:0000313" key="2">
    <source>
        <dbReference type="Proteomes" id="UP001303046"/>
    </source>
</evidence>
<proteinExistence type="predicted"/>
<accession>A0ABR1C052</accession>
<dbReference type="Proteomes" id="UP001303046">
    <property type="component" value="Unassembled WGS sequence"/>
</dbReference>
<gene>
    <name evidence="1" type="primary">Necator_chrI.g3597</name>
    <name evidence="1" type="ORF">RB195_007468</name>
</gene>
<organism evidence="1 2">
    <name type="scientific">Necator americanus</name>
    <name type="common">Human hookworm</name>
    <dbReference type="NCBI Taxonomy" id="51031"/>
    <lineage>
        <taxon>Eukaryota</taxon>
        <taxon>Metazoa</taxon>
        <taxon>Ecdysozoa</taxon>
        <taxon>Nematoda</taxon>
        <taxon>Chromadorea</taxon>
        <taxon>Rhabditida</taxon>
        <taxon>Rhabditina</taxon>
        <taxon>Rhabditomorpha</taxon>
        <taxon>Strongyloidea</taxon>
        <taxon>Ancylostomatidae</taxon>
        <taxon>Bunostominae</taxon>
        <taxon>Necator</taxon>
    </lineage>
</organism>
<comment type="caution">
    <text evidence="1">The sequence shown here is derived from an EMBL/GenBank/DDBJ whole genome shotgun (WGS) entry which is preliminary data.</text>
</comment>
<reference evidence="1 2" key="1">
    <citation type="submission" date="2023-08" db="EMBL/GenBank/DDBJ databases">
        <title>A Necator americanus chromosomal reference genome.</title>
        <authorList>
            <person name="Ilik V."/>
            <person name="Petrzelkova K.J."/>
            <person name="Pardy F."/>
            <person name="Fuh T."/>
            <person name="Niatou-Singa F.S."/>
            <person name="Gouil Q."/>
            <person name="Baker L."/>
            <person name="Ritchie M.E."/>
            <person name="Jex A.R."/>
            <person name="Gazzola D."/>
            <person name="Li H."/>
            <person name="Toshio Fujiwara R."/>
            <person name="Zhan B."/>
            <person name="Aroian R.V."/>
            <person name="Pafco B."/>
            <person name="Schwarz E.M."/>
        </authorList>
    </citation>
    <scope>NUCLEOTIDE SEQUENCE [LARGE SCALE GENOMIC DNA]</scope>
    <source>
        <strain evidence="1 2">Aroian</strain>
        <tissue evidence="1">Whole animal</tissue>
    </source>
</reference>
<sequence length="211" mass="23559">MGLQESCRLPKRKRTRMTICTYHTRTLASEAAIENLMMQARKINYDVMTEPLKAVCETGEELFLGTCYSRGVGGVSVLVNTTMAKNIDFFEQLNTRIGRLGMRRCGSMPVLTIFVAYSPTSSYEEEEVEAFYGPNGPGRSSTEKTIPSITPKLAPEKRLKNFTSESMAFNGMSRERRSQFRSPPLYAGRGSLPMEGIIMKFTTSSSVKGFV</sequence>